<evidence type="ECO:0000259" key="1">
    <source>
        <dbReference type="PROSITE" id="PS50887"/>
    </source>
</evidence>
<dbReference type="eggNOG" id="COG5001">
    <property type="taxonomic scope" value="Bacteria"/>
</dbReference>
<dbReference type="SUPFAM" id="SSF55073">
    <property type="entry name" value="Nucleotide cyclase"/>
    <property type="match status" value="1"/>
</dbReference>
<organism evidence="2 3">
    <name type="scientific">Mesorhizobium amorphae CCNWGS0123</name>
    <dbReference type="NCBI Taxonomy" id="1082933"/>
    <lineage>
        <taxon>Bacteria</taxon>
        <taxon>Pseudomonadati</taxon>
        <taxon>Pseudomonadota</taxon>
        <taxon>Alphaproteobacteria</taxon>
        <taxon>Hyphomicrobiales</taxon>
        <taxon>Phyllobacteriaceae</taxon>
        <taxon>Mesorhizobium</taxon>
    </lineage>
</organism>
<sequence length="340" mass="37168">MPKVSRILANAFEVAEPSGAGLPGLAEAIGRMGQLIEHSRERIRLLEAVIDNFPGGVSLFDQDLNMVVCNQRQRALLDYPDELFANGYPSMETLFRFNAERGEYGPGDIEMHVARRLALVRQREAHVYERTRPNGTIVEVRGMPIEGGGFVTTYFDVTEQRRNQATIAHMAHHDALTDLPNRMLFSDRLHGALALARRGALMAVHYLDLDNFKPVNDNFGHKAGDRLLIDVAGRLRAAVRDNDTVARLGGDEFAIIQTGITGQTDVSALARRIIERFQSPFAVADSPVVVGVSIGIALAPGDALGSDELLQKADTALYRSKSGGRGQFSFFGEPHPPLGG</sequence>
<feature type="domain" description="GGDEF" evidence="1">
    <location>
        <begin position="200"/>
        <end position="333"/>
    </location>
</feature>
<dbReference type="InterPro" id="IPR035965">
    <property type="entry name" value="PAS-like_dom_sf"/>
</dbReference>
<dbReference type="EMBL" id="AGSN01000084">
    <property type="protein sequence ID" value="EHH12272.1"/>
    <property type="molecule type" value="Genomic_DNA"/>
</dbReference>
<dbReference type="InterPro" id="IPR052155">
    <property type="entry name" value="Biofilm_reg_signaling"/>
</dbReference>
<dbReference type="InterPro" id="IPR043128">
    <property type="entry name" value="Rev_trsase/Diguanyl_cyclase"/>
</dbReference>
<dbReference type="AlphaFoldDB" id="G6Y7F0"/>
<keyword evidence="3" id="KW-1185">Reference proteome</keyword>
<evidence type="ECO:0000313" key="3">
    <source>
        <dbReference type="Proteomes" id="UP000002949"/>
    </source>
</evidence>
<dbReference type="Pfam" id="PF12860">
    <property type="entry name" value="PAS_7"/>
    <property type="match status" value="1"/>
</dbReference>
<accession>G6Y7F0</accession>
<dbReference type="Gene3D" id="3.30.70.270">
    <property type="match status" value="1"/>
</dbReference>
<dbReference type="STRING" id="1082933.A6B35_14345"/>
<name>G6Y7F0_9HYPH</name>
<reference evidence="2 3" key="1">
    <citation type="journal article" date="2012" name="J. Bacteriol.">
        <title>Draft Genome Sequence of Plant Growth-Promoting Rhizobium Mesorhizobium amorphae, Isolated from Zinc-Lead Mine Tailings.</title>
        <authorList>
            <person name="Hao X."/>
            <person name="Lin Y."/>
            <person name="Johnstone L."/>
            <person name="Baltrus D.A."/>
            <person name="Miller S.J."/>
            <person name="Wei G."/>
            <person name="Rensing C."/>
        </authorList>
    </citation>
    <scope>NUCLEOTIDE SEQUENCE [LARGE SCALE GENOMIC DNA]</scope>
    <source>
        <strain evidence="2 3">CCNWGS0123</strain>
    </source>
</reference>
<dbReference type="PROSITE" id="PS50887">
    <property type="entry name" value="GGDEF"/>
    <property type="match status" value="1"/>
</dbReference>
<gene>
    <name evidence="2" type="ORF">MEA186_09330</name>
</gene>
<dbReference type="InterPro" id="IPR000160">
    <property type="entry name" value="GGDEF_dom"/>
</dbReference>
<dbReference type="PATRIC" id="fig|1082933.3.peg.1785"/>
<dbReference type="KEGG" id="mamo:A6B35_14345"/>
<dbReference type="PANTHER" id="PTHR44757">
    <property type="entry name" value="DIGUANYLATE CYCLASE DGCP"/>
    <property type="match status" value="1"/>
</dbReference>
<evidence type="ECO:0000313" key="2">
    <source>
        <dbReference type="EMBL" id="EHH12272.1"/>
    </source>
</evidence>
<dbReference type="InterPro" id="IPR029787">
    <property type="entry name" value="Nucleotide_cyclase"/>
</dbReference>
<dbReference type="OrthoDB" id="9812260at2"/>
<dbReference type="PANTHER" id="PTHR44757:SF2">
    <property type="entry name" value="BIOFILM ARCHITECTURE MAINTENANCE PROTEIN MBAA"/>
    <property type="match status" value="1"/>
</dbReference>
<dbReference type="NCBIfam" id="TIGR00254">
    <property type="entry name" value="GGDEF"/>
    <property type="match status" value="1"/>
</dbReference>
<dbReference type="Pfam" id="PF00990">
    <property type="entry name" value="GGDEF"/>
    <property type="match status" value="1"/>
</dbReference>
<dbReference type="CDD" id="cd01949">
    <property type="entry name" value="GGDEF"/>
    <property type="match status" value="1"/>
</dbReference>
<dbReference type="SUPFAM" id="SSF55785">
    <property type="entry name" value="PYP-like sensor domain (PAS domain)"/>
    <property type="match status" value="1"/>
</dbReference>
<proteinExistence type="predicted"/>
<dbReference type="SMART" id="SM00267">
    <property type="entry name" value="GGDEF"/>
    <property type="match status" value="1"/>
</dbReference>
<dbReference type="RefSeq" id="WP_006201349.1">
    <property type="nucleotide sequence ID" value="NZ_AGSN01000084.1"/>
</dbReference>
<dbReference type="Proteomes" id="UP000002949">
    <property type="component" value="Unassembled WGS sequence"/>
</dbReference>
<dbReference type="Gene3D" id="3.30.450.20">
    <property type="entry name" value="PAS domain"/>
    <property type="match status" value="1"/>
</dbReference>
<protein>
    <submittedName>
        <fullName evidence="2">Putative Diguanylate cyclase</fullName>
    </submittedName>
</protein>